<feature type="compositionally biased region" description="Basic residues" evidence="1">
    <location>
        <begin position="71"/>
        <end position="85"/>
    </location>
</feature>
<gene>
    <name evidence="2" type="ORF">AFUS01_LOCUS42350</name>
</gene>
<protein>
    <submittedName>
        <fullName evidence="2">Uncharacterized protein</fullName>
    </submittedName>
</protein>
<feature type="compositionally biased region" description="Polar residues" evidence="1">
    <location>
        <begin position="117"/>
        <end position="129"/>
    </location>
</feature>
<dbReference type="EMBL" id="CAJVCH010566375">
    <property type="protein sequence ID" value="CAG7832671.1"/>
    <property type="molecule type" value="Genomic_DNA"/>
</dbReference>
<keyword evidence="3" id="KW-1185">Reference proteome</keyword>
<feature type="non-terminal residue" evidence="2">
    <location>
        <position position="1"/>
    </location>
</feature>
<dbReference type="AlphaFoldDB" id="A0A8J2M3Z9"/>
<sequence length="162" mass="18079">ALRHDCSEAQRLESPPDSKILNLLSTVIDKNLDASTTKRKLAFVEELTDELARENNDSDYIPGSMGNRAKVTVKNKKVQPAKSKKSPAGSSKQVIVQGASSDKDVPQLSPHFINVVPETTSQQNMSSQRKPQKSTRGNKPKQPAGSWSIILYGNRRYNWKYR</sequence>
<evidence type="ECO:0000256" key="1">
    <source>
        <dbReference type="SAM" id="MobiDB-lite"/>
    </source>
</evidence>
<evidence type="ECO:0000313" key="3">
    <source>
        <dbReference type="Proteomes" id="UP000708208"/>
    </source>
</evidence>
<proteinExistence type="predicted"/>
<comment type="caution">
    <text evidence="2">The sequence shown here is derived from an EMBL/GenBank/DDBJ whole genome shotgun (WGS) entry which is preliminary data.</text>
</comment>
<feature type="region of interest" description="Disordered" evidence="1">
    <location>
        <begin position="53"/>
        <end position="147"/>
    </location>
</feature>
<reference evidence="2" key="1">
    <citation type="submission" date="2021-06" db="EMBL/GenBank/DDBJ databases">
        <authorList>
            <person name="Hodson N. C."/>
            <person name="Mongue J. A."/>
            <person name="Jaron S. K."/>
        </authorList>
    </citation>
    <scope>NUCLEOTIDE SEQUENCE</scope>
</reference>
<feature type="compositionally biased region" description="Basic residues" evidence="1">
    <location>
        <begin position="130"/>
        <end position="139"/>
    </location>
</feature>
<accession>A0A8J2M3Z9</accession>
<evidence type="ECO:0000313" key="2">
    <source>
        <dbReference type="EMBL" id="CAG7832671.1"/>
    </source>
</evidence>
<dbReference type="Proteomes" id="UP000708208">
    <property type="component" value="Unassembled WGS sequence"/>
</dbReference>
<organism evidence="2 3">
    <name type="scientific">Allacma fusca</name>
    <dbReference type="NCBI Taxonomy" id="39272"/>
    <lineage>
        <taxon>Eukaryota</taxon>
        <taxon>Metazoa</taxon>
        <taxon>Ecdysozoa</taxon>
        <taxon>Arthropoda</taxon>
        <taxon>Hexapoda</taxon>
        <taxon>Collembola</taxon>
        <taxon>Symphypleona</taxon>
        <taxon>Sminthuridae</taxon>
        <taxon>Allacma</taxon>
    </lineage>
</organism>
<name>A0A8J2M3Z9_9HEXA</name>